<keyword evidence="3" id="KW-1185">Reference proteome</keyword>
<dbReference type="HAMAP" id="MF_01086">
    <property type="entry name" value="UPF0284"/>
    <property type="match status" value="1"/>
</dbReference>
<dbReference type="NCBIfam" id="NF003372">
    <property type="entry name" value="PRK04447.1-5"/>
    <property type="match status" value="1"/>
</dbReference>
<dbReference type="RefSeq" id="WP_130647265.1">
    <property type="nucleotide sequence ID" value="NZ_PGCL01000003.1"/>
</dbReference>
<protein>
    <recommendedName>
        <fullName evidence="1">UPF0284 protein CUJ86_09220</fullName>
    </recommendedName>
</protein>
<name>A0A483CTY2_9EURY</name>
<dbReference type="AlphaFoldDB" id="A0A483CTY2"/>
<dbReference type="InterPro" id="IPR003200">
    <property type="entry name" value="Nict_dMeBzImd_PRibTrfase"/>
</dbReference>
<dbReference type="PANTHER" id="PTHR38811:SF1">
    <property type="entry name" value="UPF0284 PROTEIN SLL1500"/>
    <property type="match status" value="1"/>
</dbReference>
<accession>A0A483CTY2</accession>
<dbReference type="Gene3D" id="3.40.50.10210">
    <property type="match status" value="1"/>
</dbReference>
<dbReference type="CDD" id="cd02439">
    <property type="entry name" value="DMB-PRT_CobT"/>
    <property type="match status" value="1"/>
</dbReference>
<dbReference type="PANTHER" id="PTHR38811">
    <property type="match status" value="1"/>
</dbReference>
<evidence type="ECO:0000256" key="1">
    <source>
        <dbReference type="HAMAP-Rule" id="MF_01086"/>
    </source>
</evidence>
<gene>
    <name evidence="2" type="ORF">CUJ86_09220</name>
</gene>
<dbReference type="InterPro" id="IPR036087">
    <property type="entry name" value="Nict_dMeBzImd_PRibTrfase_sf"/>
</dbReference>
<comment type="similarity">
    <text evidence="1">Belongs to the UPF0284 family.</text>
</comment>
<sequence length="336" mass="34910">MAFLSSFPEIEFSRPLFAGILGNTALSMVPGISGAGSTPERTVFTPILDAELIVKGEIHSMGYKPNTPTNCPTPAVITRSMLQLCGIEPVFVNAGMFNRPTVPCLDVYGDAGADPRQGDAVPRAHAIFEAGKRAGRLLSGCADLLVLGESVPGGTTTALCVLRALGYDARVSSSFVNNPVEQKEEVCRAVVARVRESGVTDPLDVVRIGGDPMMAVAAGIVCGFSGEVVLAGGTQMLSVNAVLKGLGERMAPLATTEYVRADASANFEAVAASVGAGAWYVDPGFDTIGDAGLARYCEGEVKEGMGAGGAILLARIMGYSEEEIRSAILSTVLSFR</sequence>
<dbReference type="Proteomes" id="UP000292580">
    <property type="component" value="Unassembled WGS sequence"/>
</dbReference>
<dbReference type="EMBL" id="PGCL01000003">
    <property type="protein sequence ID" value="TAJ44194.1"/>
    <property type="molecule type" value="Genomic_DNA"/>
</dbReference>
<dbReference type="NCBIfam" id="TIGR00303">
    <property type="entry name" value="nicotinate mononucleotide-dependent phosphoribosyltransferase CobT"/>
    <property type="match status" value="1"/>
</dbReference>
<proteinExistence type="inferred from homology"/>
<evidence type="ECO:0000313" key="2">
    <source>
        <dbReference type="EMBL" id="TAJ44194.1"/>
    </source>
</evidence>
<evidence type="ECO:0000313" key="3">
    <source>
        <dbReference type="Proteomes" id="UP000292580"/>
    </source>
</evidence>
<comment type="caution">
    <text evidence="2">The sequence shown here is derived from an EMBL/GenBank/DDBJ whole genome shotgun (WGS) entry which is preliminary data.</text>
</comment>
<dbReference type="OrthoDB" id="9136at2157"/>
<organism evidence="2 3">
    <name type="scientific">Methanofollis fontis</name>
    <dbReference type="NCBI Taxonomy" id="2052832"/>
    <lineage>
        <taxon>Archaea</taxon>
        <taxon>Methanobacteriati</taxon>
        <taxon>Methanobacteriota</taxon>
        <taxon>Stenosarchaea group</taxon>
        <taxon>Methanomicrobia</taxon>
        <taxon>Methanomicrobiales</taxon>
        <taxon>Methanomicrobiaceae</taxon>
        <taxon>Methanofollis</taxon>
    </lineage>
</organism>
<dbReference type="InterPro" id="IPR002805">
    <property type="entry name" value="Nict_dMeBzImd_PRibTrfase_arc"/>
</dbReference>
<reference evidence="2 3" key="1">
    <citation type="submission" date="2017-11" db="EMBL/GenBank/DDBJ databases">
        <title>Isolation and Characterization of Methanofollis Species from Methane Seep Offshore SW Taiwan.</title>
        <authorList>
            <person name="Teng N.-H."/>
            <person name="Lai M.-C."/>
            <person name="Chen S.-C."/>
        </authorList>
    </citation>
    <scope>NUCLEOTIDE SEQUENCE [LARGE SCALE GENOMIC DNA]</scope>
    <source>
        <strain evidence="2 3">FWC-SCC2</strain>
    </source>
</reference>
<dbReference type="SUPFAM" id="SSF52733">
    <property type="entry name" value="Nicotinate mononucleotide:5,6-dimethylbenzimidazole phosphoribosyltransferase (CobT)"/>
    <property type="match status" value="1"/>
</dbReference>
<dbReference type="GO" id="GO:0008939">
    <property type="term" value="F:nicotinate-nucleotide-dimethylbenzimidazole phosphoribosyltransferase activity"/>
    <property type="evidence" value="ECO:0007669"/>
    <property type="project" value="InterPro"/>
</dbReference>